<feature type="transmembrane region" description="Helical" evidence="10">
    <location>
        <begin position="12"/>
        <end position="33"/>
    </location>
</feature>
<feature type="transmembrane region" description="Helical" evidence="10">
    <location>
        <begin position="118"/>
        <end position="138"/>
    </location>
</feature>
<feature type="transmembrane region" description="Helical" evidence="10">
    <location>
        <begin position="384"/>
        <end position="403"/>
    </location>
</feature>
<evidence type="ECO:0000313" key="11">
    <source>
        <dbReference type="Proteomes" id="UP000050795"/>
    </source>
</evidence>
<evidence type="ECO:0000256" key="8">
    <source>
        <dbReference type="ARBA" id="ARBA00023242"/>
    </source>
</evidence>
<evidence type="ECO:0000313" key="13">
    <source>
        <dbReference type="WBParaSite" id="TREG1_74220.2"/>
    </source>
</evidence>
<reference evidence="11" key="1">
    <citation type="submission" date="2022-06" db="EMBL/GenBank/DDBJ databases">
        <authorList>
            <person name="Berger JAMES D."/>
            <person name="Berger JAMES D."/>
        </authorList>
    </citation>
    <scope>NUCLEOTIDE SEQUENCE [LARGE SCALE GENOMIC DNA]</scope>
</reference>
<evidence type="ECO:0000256" key="5">
    <source>
        <dbReference type="ARBA" id="ARBA00022989"/>
    </source>
</evidence>
<accession>A0AA85K5C9</accession>
<feature type="transmembrane region" description="Helical" evidence="10">
    <location>
        <begin position="205"/>
        <end position="225"/>
    </location>
</feature>
<feature type="region of interest" description="Disordered" evidence="9">
    <location>
        <begin position="764"/>
        <end position="787"/>
    </location>
</feature>
<dbReference type="AlphaFoldDB" id="A0AA85K5C9"/>
<organism evidence="11 14">
    <name type="scientific">Trichobilharzia regenti</name>
    <name type="common">Nasal bird schistosome</name>
    <dbReference type="NCBI Taxonomy" id="157069"/>
    <lineage>
        <taxon>Eukaryota</taxon>
        <taxon>Metazoa</taxon>
        <taxon>Spiralia</taxon>
        <taxon>Lophotrochozoa</taxon>
        <taxon>Platyhelminthes</taxon>
        <taxon>Trematoda</taxon>
        <taxon>Digenea</taxon>
        <taxon>Strigeidida</taxon>
        <taxon>Schistosomatoidea</taxon>
        <taxon>Schistosomatidae</taxon>
        <taxon>Trichobilharzia</taxon>
    </lineage>
</organism>
<evidence type="ECO:0000256" key="4">
    <source>
        <dbReference type="ARBA" id="ARBA00022692"/>
    </source>
</evidence>
<protein>
    <recommendedName>
        <fullName evidence="3">Transmembrane protein 168</fullName>
    </recommendedName>
</protein>
<comment type="subcellular location">
    <subcellularLocation>
        <location evidence="1">Nucleus membrane</location>
        <topology evidence="1">Multi-pass membrane protein</topology>
    </subcellularLocation>
</comment>
<evidence type="ECO:0000256" key="6">
    <source>
        <dbReference type="ARBA" id="ARBA00023136"/>
    </source>
</evidence>
<evidence type="ECO:0000256" key="10">
    <source>
        <dbReference type="SAM" id="Phobius"/>
    </source>
</evidence>
<dbReference type="WBParaSite" id="TREG1_74220.4">
    <property type="protein sequence ID" value="TREG1_74220.4"/>
    <property type="gene ID" value="TREG1_74220"/>
</dbReference>
<feature type="transmembrane region" description="Helical" evidence="10">
    <location>
        <begin position="45"/>
        <end position="66"/>
    </location>
</feature>
<dbReference type="Proteomes" id="UP000050795">
    <property type="component" value="Unassembled WGS sequence"/>
</dbReference>
<comment type="similarity">
    <text evidence="2">Belongs to the TMEM168 family.</text>
</comment>
<dbReference type="WBParaSite" id="TREG1_74220.1">
    <property type="protein sequence ID" value="TREG1_74220.1"/>
    <property type="gene ID" value="TREG1_74220"/>
</dbReference>
<keyword evidence="11" id="KW-1185">Reference proteome</keyword>
<reference evidence="12 13" key="2">
    <citation type="submission" date="2023-11" db="UniProtKB">
        <authorList>
            <consortium name="WormBaseParasite"/>
        </authorList>
    </citation>
    <scope>IDENTIFICATION</scope>
</reference>
<evidence type="ECO:0000313" key="14">
    <source>
        <dbReference type="WBParaSite" id="TREG1_74220.4"/>
    </source>
</evidence>
<feature type="compositionally biased region" description="Low complexity" evidence="9">
    <location>
        <begin position="764"/>
        <end position="779"/>
    </location>
</feature>
<dbReference type="GO" id="GO:0031965">
    <property type="term" value="C:nuclear membrane"/>
    <property type="evidence" value="ECO:0007669"/>
    <property type="project" value="UniProtKB-SubCell"/>
</dbReference>
<evidence type="ECO:0000256" key="2">
    <source>
        <dbReference type="ARBA" id="ARBA00007329"/>
    </source>
</evidence>
<proteinExistence type="inferred from homology"/>
<dbReference type="InterPro" id="IPR029713">
    <property type="entry name" value="TMEM168"/>
</dbReference>
<keyword evidence="6 10" id="KW-0472">Membrane</keyword>
<evidence type="ECO:0000256" key="7">
    <source>
        <dbReference type="ARBA" id="ARBA00023180"/>
    </source>
</evidence>
<feature type="transmembrane region" description="Helical" evidence="10">
    <location>
        <begin position="320"/>
        <end position="341"/>
    </location>
</feature>
<evidence type="ECO:0000256" key="3">
    <source>
        <dbReference type="ARBA" id="ARBA00014572"/>
    </source>
</evidence>
<keyword evidence="4 10" id="KW-0812">Transmembrane</keyword>
<keyword evidence="7" id="KW-0325">Glycoprotein</keyword>
<feature type="transmembrane region" description="Helical" evidence="10">
    <location>
        <begin position="177"/>
        <end position="198"/>
    </location>
</feature>
<feature type="transmembrane region" description="Helical" evidence="10">
    <location>
        <begin position="288"/>
        <end position="308"/>
    </location>
</feature>
<feature type="transmembrane region" description="Helical" evidence="10">
    <location>
        <begin position="415"/>
        <end position="437"/>
    </location>
</feature>
<evidence type="ECO:0000256" key="1">
    <source>
        <dbReference type="ARBA" id="ARBA00004232"/>
    </source>
</evidence>
<name>A0AA85K5C9_TRIRE</name>
<dbReference type="PANTHER" id="PTHR14437:SF2">
    <property type="entry name" value="TRANSMEMBRANE PROTEIN 168"/>
    <property type="match status" value="1"/>
</dbReference>
<feature type="transmembrane region" description="Helical" evidence="10">
    <location>
        <begin position="797"/>
        <end position="818"/>
    </location>
</feature>
<sequence length="850" mass="97817">MMRSACSTSSSSFSCPLIILFLLLSGIICYLYTGYMHDFISSIHFYSAICSLPLTVLLSLILKRLLSFTKYSINLKLLCSPSSLLFLLSGVLLNTLLINQHNISNKNLQAESTTKISMIMGDLLTLTSGILCPVLMYLMHNNFKHFNEGILLWFGFLVGSFFHISNNNVNAQSSSSLSSSCLTLILFNISIVIHFVLLNEQRYMLICLSIVSLVGLLCYSIFNYLPDNGNSETLISRIHSNTIAFYILIHGFILFTYILICASYFITCPLFKRFKFTYHLYKNISVRLYLCLSCVYITIQLVFILTLMNSLTWDKFSTSLFYGIFICLWIIQHSICCLCLLRLGRIIQRSDCATHSLPFQHNGQNRVWASLGARYVALISQYNMFFSILITILFIIIFISAQYLSGSFKPVKSEFVPLLLQLSFLMDCYLVSIFYHLSKTTGPNAIGYALCHQFSTFQNSNHPSSRETPIKSSTNSITSQLLSDKAPFMKSMLLIEKFFTYYSIQKYGCVYTSSGQVNKVDNITNTAAVDNDHDNLLPLPLSEQYLRGIGKFFRECLSDSDIRYDTYVLYYIGPDNNKGDWIFEDESVITLKNLIDLWELACLSKSFKNLSRSMRLLILLDTLHSEEWCKSLTKWNTQCCIAIQSAIPVFSSNSNNNNTADQNHNSFIGMFTEFWIEENISRISYPSQVSSVEELRGKLMNLSQPIKFIYSTTNSWFNFQLRVPSIEEINKYLKFVFPKPLQKLYYTFLSIFQINKIDNKNTTTTTTSNNNNNNNVCNNRDAEEKDEGEEMTISQKLLLLLSYIKYIFYPLNILMRFTYTKVTDQYRQMYFAYFSSDLLEIGHRFILMRT</sequence>
<dbReference type="PROSITE" id="PS51257">
    <property type="entry name" value="PROKAR_LIPOPROTEIN"/>
    <property type="match status" value="1"/>
</dbReference>
<feature type="transmembrane region" description="Helical" evidence="10">
    <location>
        <begin position="245"/>
        <end position="267"/>
    </location>
</feature>
<keyword evidence="8" id="KW-0539">Nucleus</keyword>
<feature type="transmembrane region" description="Helical" evidence="10">
    <location>
        <begin position="78"/>
        <end position="98"/>
    </location>
</feature>
<dbReference type="PANTHER" id="PTHR14437">
    <property type="entry name" value="TRANSMEMBRANE PROTEIN 168"/>
    <property type="match status" value="1"/>
</dbReference>
<dbReference type="WBParaSite" id="TREG1_74220.2">
    <property type="protein sequence ID" value="TREG1_74220.2"/>
    <property type="gene ID" value="TREG1_74220"/>
</dbReference>
<evidence type="ECO:0000256" key="9">
    <source>
        <dbReference type="SAM" id="MobiDB-lite"/>
    </source>
</evidence>
<dbReference type="WBParaSite" id="TREG1_74220.3">
    <property type="protein sequence ID" value="TREG1_74220.3"/>
    <property type="gene ID" value="TREG1_74220"/>
</dbReference>
<keyword evidence="5 10" id="KW-1133">Transmembrane helix</keyword>
<feature type="transmembrane region" description="Helical" evidence="10">
    <location>
        <begin position="150"/>
        <end position="165"/>
    </location>
</feature>
<evidence type="ECO:0000313" key="12">
    <source>
        <dbReference type="WBParaSite" id="TREG1_74220.1"/>
    </source>
</evidence>